<evidence type="ECO:0000256" key="1">
    <source>
        <dbReference type="SAM" id="MobiDB-lite"/>
    </source>
</evidence>
<feature type="compositionally biased region" description="Basic and acidic residues" evidence="1">
    <location>
        <begin position="106"/>
        <end position="124"/>
    </location>
</feature>
<protein>
    <submittedName>
        <fullName evidence="2">Uncharacterized protein</fullName>
    </submittedName>
</protein>
<sequence>MNRTKLLQIIQKNLDELSEINQEMNRDSQPSKFEVELALNKARLLLQEYEFLQEICQQETTSGEMTKTEKAEVEPATSEPVVQPQPKKTEVAPSVYKTPTPSPVKEMPKHEPVTEKPEPTKAIEEEPEEVEVEIPQAELVEVPIPEKDTVLPNEVVQPTKVDEPVAHEIETPQNGSAAHKKTVTDQFVSKSLNDLLTASNKLDHRFASSPIAKLENAIGLNDRFQYIRELFQNDADGFRETISKLDRMHTLEEALAYLDSKFNWEKTDTSLQFMHLVKRRFSNLF</sequence>
<dbReference type="Proteomes" id="UP000283387">
    <property type="component" value="Unassembled WGS sequence"/>
</dbReference>
<comment type="caution">
    <text evidence="2">The sequence shown here is derived from an EMBL/GenBank/DDBJ whole genome shotgun (WGS) entry which is preliminary data.</text>
</comment>
<evidence type="ECO:0000313" key="2">
    <source>
        <dbReference type="EMBL" id="RKD92794.1"/>
    </source>
</evidence>
<evidence type="ECO:0000313" key="3">
    <source>
        <dbReference type="Proteomes" id="UP000283387"/>
    </source>
</evidence>
<proteinExistence type="predicted"/>
<dbReference type="EMBL" id="RAPN01000001">
    <property type="protein sequence ID" value="RKD92794.1"/>
    <property type="molecule type" value="Genomic_DNA"/>
</dbReference>
<accession>A0A419WBJ0</accession>
<feature type="region of interest" description="Disordered" evidence="1">
    <location>
        <begin position="61"/>
        <end position="129"/>
    </location>
</feature>
<keyword evidence="3" id="KW-1185">Reference proteome</keyword>
<dbReference type="RefSeq" id="WP_120273970.1">
    <property type="nucleotide sequence ID" value="NZ_RAPN01000001.1"/>
</dbReference>
<gene>
    <name evidence="2" type="ORF">BC643_3171</name>
</gene>
<organism evidence="2 3">
    <name type="scientific">Mangrovibacterium diazotrophicum</name>
    <dbReference type="NCBI Taxonomy" id="1261403"/>
    <lineage>
        <taxon>Bacteria</taxon>
        <taxon>Pseudomonadati</taxon>
        <taxon>Bacteroidota</taxon>
        <taxon>Bacteroidia</taxon>
        <taxon>Marinilabiliales</taxon>
        <taxon>Prolixibacteraceae</taxon>
        <taxon>Mangrovibacterium</taxon>
    </lineage>
</organism>
<dbReference type="OrthoDB" id="1100725at2"/>
<dbReference type="AlphaFoldDB" id="A0A419WBJ0"/>
<reference evidence="2 3" key="1">
    <citation type="submission" date="2018-09" db="EMBL/GenBank/DDBJ databases">
        <title>Genomic Encyclopedia of Archaeal and Bacterial Type Strains, Phase II (KMG-II): from individual species to whole genera.</title>
        <authorList>
            <person name="Goeker M."/>
        </authorList>
    </citation>
    <scope>NUCLEOTIDE SEQUENCE [LARGE SCALE GENOMIC DNA]</scope>
    <source>
        <strain evidence="2 3">DSM 27148</strain>
    </source>
</reference>
<name>A0A419WBJ0_9BACT</name>